<gene>
    <name evidence="3" type="primary">20208989</name>
    <name evidence="2" type="ORF">HELRODRAFT_183377</name>
</gene>
<dbReference type="RefSeq" id="XP_009010655.1">
    <property type="nucleotide sequence ID" value="XM_009012407.1"/>
</dbReference>
<dbReference type="EMBL" id="AMQM01008732">
    <property type="status" value="NOT_ANNOTATED_CDS"/>
    <property type="molecule type" value="Genomic_DNA"/>
</dbReference>
<reference evidence="4" key="1">
    <citation type="submission" date="2012-12" db="EMBL/GenBank/DDBJ databases">
        <authorList>
            <person name="Hellsten U."/>
            <person name="Grimwood J."/>
            <person name="Chapman J.A."/>
            <person name="Shapiro H."/>
            <person name="Aerts A."/>
            <person name="Otillar R.P."/>
            <person name="Terry A.Y."/>
            <person name="Boore J.L."/>
            <person name="Simakov O."/>
            <person name="Marletaz F."/>
            <person name="Cho S.-J."/>
            <person name="Edsinger-Gonzales E."/>
            <person name="Havlak P."/>
            <person name="Kuo D.-H."/>
            <person name="Larsson T."/>
            <person name="Lv J."/>
            <person name="Arendt D."/>
            <person name="Savage R."/>
            <person name="Osoegawa K."/>
            <person name="de Jong P."/>
            <person name="Lindberg D.R."/>
            <person name="Seaver E.C."/>
            <person name="Weisblat D.A."/>
            <person name="Putnam N.H."/>
            <person name="Grigoriev I.V."/>
            <person name="Rokhsar D.S."/>
        </authorList>
    </citation>
    <scope>NUCLEOTIDE SEQUENCE</scope>
</reference>
<feature type="region of interest" description="Disordered" evidence="1">
    <location>
        <begin position="419"/>
        <end position="445"/>
    </location>
</feature>
<evidence type="ECO:0000313" key="4">
    <source>
        <dbReference type="Proteomes" id="UP000015101"/>
    </source>
</evidence>
<dbReference type="KEGG" id="hro:HELRODRAFT_183377"/>
<dbReference type="InParanoid" id="T1FJJ0"/>
<name>T1FJJ0_HELRO</name>
<evidence type="ECO:0000313" key="3">
    <source>
        <dbReference type="EnsemblMetazoa" id="HelroP183377"/>
    </source>
</evidence>
<sequence>MEGFHKLLTRNTTSLKASTRKLKCHPFNIEHLENLNNNSNNNSTNSCSNNNNSIDLMTNIISNNNLTGTAWKFTFQDFIPKKEEIESFDSLVDKANAWLIKNDGVKVLSCETLTHSFCDRFWPVNLEGTVSAKKISPLSVNYFIRALSSSSSRGPSSTVIIFSTETTAHHFIDIIIITGQILSAETISVPILDDVVDTQMTFWAEKSHLAQRYVIGLHTVVPSMIANVYESFEEMIDRTNEWMNKLSRRVHDNDLKLAAAAAGSGSGCGVISGGGGGGGDVNFLLLNMQSTLSQHEPGTALGTFCHTTVPPLSDGTRTDLLRILRVFYLLPVGILLKEIPKQAPLNFKSFVPQWRLSRKIAMSTSSSKKLKNGGKKMENMKELVVKANEYLISCPIPGIIEELVNIETVINPMIAFSSSSSSSSSQLPPPSSSTTSPRETGDDNDWIKAVDDVRGDDNDDKLKFLTSIRLYIITRKEKQPSKQNAPTLENQAAVEFGGSRLLTGSGKMASVENGDVHPGPIFLRNVVNRNYRYRCNNNENSFAGQKIHDGVEIVRDYEAYK</sequence>
<protein>
    <submittedName>
        <fullName evidence="2 3">Uncharacterized protein</fullName>
    </submittedName>
</protein>
<keyword evidence="4" id="KW-1185">Reference proteome</keyword>
<dbReference type="HOGENOM" id="CLU_545427_0_0_1"/>
<reference evidence="2 4" key="2">
    <citation type="journal article" date="2013" name="Nature">
        <title>Insights into bilaterian evolution from three spiralian genomes.</title>
        <authorList>
            <person name="Simakov O."/>
            <person name="Marletaz F."/>
            <person name="Cho S.J."/>
            <person name="Edsinger-Gonzales E."/>
            <person name="Havlak P."/>
            <person name="Hellsten U."/>
            <person name="Kuo D.H."/>
            <person name="Larsson T."/>
            <person name="Lv J."/>
            <person name="Arendt D."/>
            <person name="Savage R."/>
            <person name="Osoegawa K."/>
            <person name="de Jong P."/>
            <person name="Grimwood J."/>
            <person name="Chapman J.A."/>
            <person name="Shapiro H."/>
            <person name="Aerts A."/>
            <person name="Otillar R.P."/>
            <person name="Terry A.Y."/>
            <person name="Boore J.L."/>
            <person name="Grigoriev I.V."/>
            <person name="Lindberg D.R."/>
            <person name="Seaver E.C."/>
            <person name="Weisblat D.A."/>
            <person name="Putnam N.H."/>
            <person name="Rokhsar D.S."/>
        </authorList>
    </citation>
    <scope>NUCLEOTIDE SEQUENCE</scope>
</reference>
<reference evidence="3" key="3">
    <citation type="submission" date="2015-06" db="UniProtKB">
        <authorList>
            <consortium name="EnsemblMetazoa"/>
        </authorList>
    </citation>
    <scope>IDENTIFICATION</scope>
</reference>
<dbReference type="Proteomes" id="UP000015101">
    <property type="component" value="Unassembled WGS sequence"/>
</dbReference>
<dbReference type="EnsemblMetazoa" id="HelroT183377">
    <property type="protein sequence ID" value="HelroP183377"/>
    <property type="gene ID" value="HelroG183377"/>
</dbReference>
<dbReference type="AlphaFoldDB" id="T1FJJ0"/>
<evidence type="ECO:0000313" key="2">
    <source>
        <dbReference type="EMBL" id="ESO11274.1"/>
    </source>
</evidence>
<feature type="compositionally biased region" description="Low complexity" evidence="1">
    <location>
        <begin position="419"/>
        <end position="437"/>
    </location>
</feature>
<accession>T1FJJ0</accession>
<dbReference type="EMBL" id="KB095836">
    <property type="protein sequence ID" value="ESO11274.1"/>
    <property type="molecule type" value="Genomic_DNA"/>
</dbReference>
<proteinExistence type="predicted"/>
<dbReference type="EMBL" id="AMQM01008734">
    <property type="status" value="NOT_ANNOTATED_CDS"/>
    <property type="molecule type" value="Genomic_DNA"/>
</dbReference>
<organism evidence="3 4">
    <name type="scientific">Helobdella robusta</name>
    <name type="common">Californian leech</name>
    <dbReference type="NCBI Taxonomy" id="6412"/>
    <lineage>
        <taxon>Eukaryota</taxon>
        <taxon>Metazoa</taxon>
        <taxon>Spiralia</taxon>
        <taxon>Lophotrochozoa</taxon>
        <taxon>Annelida</taxon>
        <taxon>Clitellata</taxon>
        <taxon>Hirudinea</taxon>
        <taxon>Rhynchobdellida</taxon>
        <taxon>Glossiphoniidae</taxon>
        <taxon>Helobdella</taxon>
    </lineage>
</organism>
<evidence type="ECO:0000256" key="1">
    <source>
        <dbReference type="SAM" id="MobiDB-lite"/>
    </source>
</evidence>
<dbReference type="EMBL" id="AMQM01008733">
    <property type="status" value="NOT_ANNOTATED_CDS"/>
    <property type="molecule type" value="Genomic_DNA"/>
</dbReference>
<dbReference type="GeneID" id="20208989"/>
<dbReference type="CTD" id="20208989"/>